<proteinExistence type="predicted"/>
<dbReference type="EMBL" id="CP118712">
    <property type="protein sequence ID" value="WGK86714.1"/>
    <property type="molecule type" value="Genomic_DNA"/>
</dbReference>
<dbReference type="Proteomes" id="UP001140978">
    <property type="component" value="Unassembled WGS sequence"/>
</dbReference>
<keyword evidence="8" id="KW-1185">Reference proteome</keyword>
<dbReference type="Proteomes" id="UP001152658">
    <property type="component" value="Unassembled WGS sequence"/>
</dbReference>
<organism evidence="4 7">
    <name type="scientific">Vibrio aestuarianus</name>
    <dbReference type="NCBI Taxonomy" id="28171"/>
    <lineage>
        <taxon>Bacteria</taxon>
        <taxon>Pseudomonadati</taxon>
        <taxon>Pseudomonadota</taxon>
        <taxon>Gammaproteobacteria</taxon>
        <taxon>Vibrionales</taxon>
        <taxon>Vibrionaceae</taxon>
        <taxon>Vibrio</taxon>
    </lineage>
</organism>
<dbReference type="EMBL" id="JAKNAX010000011">
    <property type="protein sequence ID" value="MDE1345989.1"/>
    <property type="molecule type" value="Genomic_DNA"/>
</dbReference>
<sequence>MGYELGGAYVGQIIAKKAMYDSMNGKPQAKKKSFIKALVKKFSHK</sequence>
<dbReference type="Proteomes" id="UP001140979">
    <property type="component" value="Unassembled WGS sequence"/>
</dbReference>
<protein>
    <submittedName>
        <fullName evidence="4">Uncharacterized protein</fullName>
    </submittedName>
</protein>
<reference evidence="1" key="2">
    <citation type="submission" date="2022-06" db="EMBL/GenBank/DDBJ databases">
        <authorList>
            <person name="Goudenege D."/>
            <person name="Le Roux F."/>
        </authorList>
    </citation>
    <scope>NUCLEOTIDE SEQUENCE</scope>
    <source>
        <strain evidence="1">12-063</strain>
    </source>
</reference>
<dbReference type="EMBL" id="CALYLK010000001">
    <property type="protein sequence ID" value="CAH8194447.1"/>
    <property type="molecule type" value="Genomic_DNA"/>
</dbReference>
<evidence type="ECO:0000313" key="5">
    <source>
        <dbReference type="EMBL" id="WGK83633.1"/>
    </source>
</evidence>
<gene>
    <name evidence="4" type="ORF">L9W73_11600</name>
    <name evidence="2" type="ORF">L9W94_03870</name>
    <name evidence="3" type="ORF">L9X51_06000</name>
    <name evidence="5" type="ORF">PYE51_14540</name>
    <name evidence="6" type="ORF">PYE67_17335</name>
    <name evidence="1" type="ORF">VAE063_1000484</name>
</gene>
<dbReference type="EMBL" id="CP118710">
    <property type="protein sequence ID" value="WGK83633.1"/>
    <property type="molecule type" value="Genomic_DNA"/>
</dbReference>
<dbReference type="Proteomes" id="UP001241226">
    <property type="component" value="Chromosome 2"/>
</dbReference>
<dbReference type="Proteomes" id="UP001140973">
    <property type="component" value="Unassembled WGS sequence"/>
</dbReference>
<evidence type="ECO:0000313" key="1">
    <source>
        <dbReference type="EMBL" id="CAH8194447.1"/>
    </source>
</evidence>
<evidence type="ECO:0000313" key="6">
    <source>
        <dbReference type="EMBL" id="WGK86714.1"/>
    </source>
</evidence>
<evidence type="ECO:0000313" key="4">
    <source>
        <dbReference type="EMBL" id="MDE1357946.1"/>
    </source>
</evidence>
<evidence type="ECO:0000313" key="7">
    <source>
        <dbReference type="Proteomes" id="UP001140973"/>
    </source>
</evidence>
<dbReference type="EMBL" id="JAKNAP010000040">
    <property type="protein sequence ID" value="MDE1357946.1"/>
    <property type="molecule type" value="Genomic_DNA"/>
</dbReference>
<dbReference type="RefSeq" id="WP_168524445.1">
    <property type="nucleotide sequence ID" value="NZ_CALYLA010000025.1"/>
</dbReference>
<evidence type="ECO:0000313" key="9">
    <source>
        <dbReference type="Proteomes" id="UP001241226"/>
    </source>
</evidence>
<dbReference type="AlphaFoldDB" id="A0A7X6S756"/>
<name>A0A7X6S756_9VIBR</name>
<reference evidence="4 9" key="1">
    <citation type="submission" date="2022-02" db="EMBL/GenBank/DDBJ databases">
        <title>Emergence and expansion in Europe of a Vibrio aestuarianus clonal complex pathogenic for oysters.</title>
        <authorList>
            <person name="Mesnil A."/>
            <person name="Travers M.-A."/>
        </authorList>
    </citation>
    <scope>NUCLEOTIDE SEQUENCE</scope>
    <source>
        <strain evidence="4">151-ITT-15-cp-1</strain>
        <strain evidence="2">19_064_11T1</strain>
        <strain evidence="3">19_064_15T1</strain>
        <strain evidence="6 9">U17</strain>
        <strain evidence="5">U29</strain>
    </source>
</reference>
<evidence type="ECO:0000313" key="3">
    <source>
        <dbReference type="EMBL" id="MDE1345989.1"/>
    </source>
</evidence>
<dbReference type="EMBL" id="JAKNBA010000004">
    <property type="protein sequence ID" value="MDE1241297.1"/>
    <property type="molecule type" value="Genomic_DNA"/>
</dbReference>
<dbReference type="Proteomes" id="UP001239257">
    <property type="component" value="Chromosome 2"/>
</dbReference>
<evidence type="ECO:0000313" key="2">
    <source>
        <dbReference type="EMBL" id="MDE1241297.1"/>
    </source>
</evidence>
<dbReference type="GeneID" id="79918638"/>
<accession>A0A7X6S756</accession>
<evidence type="ECO:0000313" key="8">
    <source>
        <dbReference type="Proteomes" id="UP001152658"/>
    </source>
</evidence>